<dbReference type="RefSeq" id="WP_109671284.1">
    <property type="nucleotide sequence ID" value="NZ_QGGH01000014.1"/>
</dbReference>
<reference evidence="1 2" key="1">
    <citation type="submission" date="2018-05" db="EMBL/GenBank/DDBJ databases">
        <title>Genomic Encyclopedia of Type Strains, Phase IV (KMG-IV): sequencing the most valuable type-strain genomes for metagenomic binning, comparative biology and taxonomic classification.</title>
        <authorList>
            <person name="Goeker M."/>
        </authorList>
    </citation>
    <scope>NUCLEOTIDE SEQUENCE [LARGE SCALE GENOMIC DNA]</scope>
    <source>
        <strain evidence="1 2">DSM 2626</strain>
    </source>
</reference>
<gene>
    <name evidence="1" type="ORF">C8D77_114110</name>
</gene>
<evidence type="ECO:0008006" key="3">
    <source>
        <dbReference type="Google" id="ProtNLM"/>
    </source>
</evidence>
<dbReference type="EMBL" id="QGGH01000014">
    <property type="protein sequence ID" value="PWJ87819.1"/>
    <property type="molecule type" value="Genomic_DNA"/>
</dbReference>
<protein>
    <recommendedName>
        <fullName evidence="3">Bacteriophage tail tape measure N-terminal domain-containing protein</fullName>
    </recommendedName>
</protein>
<evidence type="ECO:0000313" key="2">
    <source>
        <dbReference type="Proteomes" id="UP000245631"/>
    </source>
</evidence>
<name>A0A8E2W7B7_RHILI</name>
<dbReference type="Proteomes" id="UP000245631">
    <property type="component" value="Unassembled WGS sequence"/>
</dbReference>
<dbReference type="GeneID" id="61055370"/>
<sequence>MADEVIVTELTIDSRGAEAGSAAYVKAMKTAQAAYDKAMDSANAATEAVAKQTTVMTGAAGSISSTAKAWDRFKASVDPVFAATQRMERALITADAAAKKLGVDQVEINRVMDLARTKHLGTAVAVEEGARAATMGATQWASLGHAARSAAESIAMGQSPMMVMTQQANHLSYAMSGPQGLIAASAGVRAAFGTWLTTLPGMLSTAGVAAVAAVAVYMAATREKILSVDEILEGHKKLLDEVANTYPHLTEALKKYADEAAKLPGSVIAADAKTQIENDQRSLAASLDHLKVDLRDLARASDVVGSSGAEAFGKIADEIDAGNVNVDKLVASVGDLRLNPDLTPDAHHFADGLQAAVNEVKKLQDILDKDQGIKRIGPDGQKATQTLAEVSAGFKDVSAKAGNADATIAKLFGDASAGASSGFGVSKSLQSTLGQFEQIDQAVQHARQDQLQGMLSLEQQYRNTTTQVDLLKQAIATAGSKANMAAFFDDTSKIKDASAEIDRATSTVTKLFDALNTGGTSVQNVYAGLDMVRQDAHSGRLRCRRRQQVHRLSRPYADAVGRGRYRRQAVERHDSGNQESYCYHHGCHATGGVWN</sequence>
<comment type="caution">
    <text evidence="1">The sequence shown here is derived from an EMBL/GenBank/DDBJ whole genome shotgun (WGS) entry which is preliminary data.</text>
</comment>
<organism evidence="1 2">
    <name type="scientific">Rhizobium loti</name>
    <name type="common">Mesorhizobium loti</name>
    <dbReference type="NCBI Taxonomy" id="381"/>
    <lineage>
        <taxon>Bacteria</taxon>
        <taxon>Pseudomonadati</taxon>
        <taxon>Pseudomonadota</taxon>
        <taxon>Alphaproteobacteria</taxon>
        <taxon>Hyphomicrobiales</taxon>
        <taxon>Phyllobacteriaceae</taxon>
        <taxon>Mesorhizobium</taxon>
    </lineage>
</organism>
<evidence type="ECO:0000313" key="1">
    <source>
        <dbReference type="EMBL" id="PWJ87819.1"/>
    </source>
</evidence>
<dbReference type="AlphaFoldDB" id="A0A8E2W7B7"/>
<accession>A0A8E2W7B7</accession>
<proteinExistence type="predicted"/>